<evidence type="ECO:0000313" key="2">
    <source>
        <dbReference type="EMBL" id="KAK3790813.1"/>
    </source>
</evidence>
<keyword evidence="3" id="KW-1185">Reference proteome</keyword>
<feature type="region of interest" description="Disordered" evidence="1">
    <location>
        <begin position="69"/>
        <end position="89"/>
    </location>
</feature>
<reference evidence="2" key="1">
    <citation type="journal article" date="2023" name="G3 (Bethesda)">
        <title>A reference genome for the long-term kleptoplast-retaining sea slug Elysia crispata morphotype clarki.</title>
        <authorList>
            <person name="Eastman K.E."/>
            <person name="Pendleton A.L."/>
            <person name="Shaikh M.A."/>
            <person name="Suttiyut T."/>
            <person name="Ogas R."/>
            <person name="Tomko P."/>
            <person name="Gavelis G."/>
            <person name="Widhalm J.R."/>
            <person name="Wisecaver J.H."/>
        </authorList>
    </citation>
    <scope>NUCLEOTIDE SEQUENCE</scope>
    <source>
        <strain evidence="2">ECLA1</strain>
    </source>
</reference>
<dbReference type="AlphaFoldDB" id="A0AAE1E2U8"/>
<dbReference type="EMBL" id="JAWDGP010001519">
    <property type="protein sequence ID" value="KAK3790813.1"/>
    <property type="molecule type" value="Genomic_DNA"/>
</dbReference>
<name>A0AAE1E2U8_9GAST</name>
<organism evidence="2 3">
    <name type="scientific">Elysia crispata</name>
    <name type="common">lettuce slug</name>
    <dbReference type="NCBI Taxonomy" id="231223"/>
    <lineage>
        <taxon>Eukaryota</taxon>
        <taxon>Metazoa</taxon>
        <taxon>Spiralia</taxon>
        <taxon>Lophotrochozoa</taxon>
        <taxon>Mollusca</taxon>
        <taxon>Gastropoda</taxon>
        <taxon>Heterobranchia</taxon>
        <taxon>Euthyneura</taxon>
        <taxon>Panpulmonata</taxon>
        <taxon>Sacoglossa</taxon>
        <taxon>Placobranchoidea</taxon>
        <taxon>Plakobranchidae</taxon>
        <taxon>Elysia</taxon>
    </lineage>
</organism>
<evidence type="ECO:0000256" key="1">
    <source>
        <dbReference type="SAM" id="MobiDB-lite"/>
    </source>
</evidence>
<accession>A0AAE1E2U8</accession>
<dbReference type="Proteomes" id="UP001283361">
    <property type="component" value="Unassembled WGS sequence"/>
</dbReference>
<protein>
    <submittedName>
        <fullName evidence="2">Uncharacterized protein</fullName>
    </submittedName>
</protein>
<proteinExistence type="predicted"/>
<sequence length="89" mass="9881">MGVSSRLVWCPHVADGGLSYLLDNNGYLVWFQVKITRACDEGRCKPHLFTFLRNSGDLRNLKVTRRSGGTRLRGSSLALSGSRHSSQIC</sequence>
<gene>
    <name evidence="2" type="ORF">RRG08_038304</name>
</gene>
<evidence type="ECO:0000313" key="3">
    <source>
        <dbReference type="Proteomes" id="UP001283361"/>
    </source>
</evidence>
<comment type="caution">
    <text evidence="2">The sequence shown here is derived from an EMBL/GenBank/DDBJ whole genome shotgun (WGS) entry which is preliminary data.</text>
</comment>